<dbReference type="RefSeq" id="WP_146966292.1">
    <property type="nucleotide sequence ID" value="NZ_AP019822.1"/>
</dbReference>
<gene>
    <name evidence="1" type="ORF">JCM16774_0100</name>
</gene>
<protein>
    <submittedName>
        <fullName evidence="1">Initiator RepB protein</fullName>
    </submittedName>
</protein>
<dbReference type="KEGG" id="lgo:JCM16774_0100"/>
<dbReference type="AlphaFoldDB" id="A0A510JAK9"/>
<evidence type="ECO:0000313" key="2">
    <source>
        <dbReference type="Proteomes" id="UP000321606"/>
    </source>
</evidence>
<proteinExistence type="predicted"/>
<sequence length="402" mass="49251">MEKIFDKNQIFLSFNKQLSKNENIIFKLFAEHIISNNISYIELSFKKLNTLLKLDQDNNIKNFFENFMKKKIIYKYNKFNFVKIEGHLYIISSYKIIDERFVISFSEDFFNIFNKDFNDFKTYKFNSLLQFDSVVKRNFFMMLIQKDIINNFLDISLEELKNILEIENNYSRFYDFEKYILIPVIKEINYIQNIKIQYEKLKIRENGKIIGLRLFTKDKLDIQIHEQAQILMKEIETNVQNYYEIQKFLKKYIQLKGIDYVKKNIYYSKLHSKNKFDLFLIESMKYDYFSRRFKNKLKNDYKLIFFLDKVFKNTQHLRETFFQILKDSRFLHLSDIGPVLEETLDFINRKSDKLIKNFIPFYNEFIINLENTNECKYEDNIFVIFIEFNGIYDSHIYIFQKV</sequence>
<dbReference type="EMBL" id="AP019822">
    <property type="protein sequence ID" value="BBM35193.1"/>
    <property type="molecule type" value="Genomic_DNA"/>
</dbReference>
<dbReference type="OrthoDB" id="80084at2"/>
<name>A0A510JAK9_9FUSO</name>
<dbReference type="SUPFAM" id="SSF46785">
    <property type="entry name" value="Winged helix' DNA-binding domain"/>
    <property type="match status" value="1"/>
</dbReference>
<dbReference type="Proteomes" id="UP000321606">
    <property type="component" value="Chromosome"/>
</dbReference>
<dbReference type="Gene3D" id="1.10.10.10">
    <property type="entry name" value="Winged helix-like DNA-binding domain superfamily/Winged helix DNA-binding domain"/>
    <property type="match status" value="1"/>
</dbReference>
<reference evidence="1 2" key="1">
    <citation type="submission" date="2019-07" db="EMBL/GenBank/DDBJ databases">
        <title>Complete Genome Sequence of Leptotrichia goodfellowii Strain JCM 16774.</title>
        <authorList>
            <person name="Watanabe S."/>
            <person name="Cui L."/>
        </authorList>
    </citation>
    <scope>NUCLEOTIDE SEQUENCE [LARGE SCALE GENOMIC DNA]</scope>
    <source>
        <strain evidence="1 2">JCM16774</strain>
    </source>
</reference>
<dbReference type="InterPro" id="IPR036390">
    <property type="entry name" value="WH_DNA-bd_sf"/>
</dbReference>
<dbReference type="Pfam" id="PF21205">
    <property type="entry name" value="Rep3_C"/>
    <property type="match status" value="1"/>
</dbReference>
<dbReference type="InterPro" id="IPR036388">
    <property type="entry name" value="WH-like_DNA-bd_sf"/>
</dbReference>
<accession>A0A510JAK9</accession>
<evidence type="ECO:0000313" key="1">
    <source>
        <dbReference type="EMBL" id="BBM35193.1"/>
    </source>
</evidence>
<organism evidence="1 2">
    <name type="scientific">Pseudoleptotrichia goodfellowii</name>
    <dbReference type="NCBI Taxonomy" id="157692"/>
    <lineage>
        <taxon>Bacteria</taxon>
        <taxon>Fusobacteriati</taxon>
        <taxon>Fusobacteriota</taxon>
        <taxon>Fusobacteriia</taxon>
        <taxon>Fusobacteriales</taxon>
        <taxon>Leptotrichiaceae</taxon>
        <taxon>Pseudoleptotrichia</taxon>
    </lineage>
</organism>